<name>A0ABX5J5F3_9RHOB</name>
<feature type="chain" id="PRO_5046522814" evidence="4">
    <location>
        <begin position="19"/>
        <end position="439"/>
    </location>
</feature>
<dbReference type="PANTHER" id="PTHR22990">
    <property type="entry name" value="F-BOX ONLY PROTEIN"/>
    <property type="match status" value="1"/>
</dbReference>
<organism evidence="6 7">
    <name type="scientific">Cereibacter johrii</name>
    <dbReference type="NCBI Taxonomy" id="445629"/>
    <lineage>
        <taxon>Bacteria</taxon>
        <taxon>Pseudomonadati</taxon>
        <taxon>Pseudomonadota</taxon>
        <taxon>Alphaproteobacteria</taxon>
        <taxon>Rhodobacterales</taxon>
        <taxon>Paracoccaceae</taxon>
        <taxon>Cereibacter</taxon>
    </lineage>
</organism>
<dbReference type="InterPro" id="IPR051550">
    <property type="entry name" value="SCF-Subunits/Alg-Epimerases"/>
</dbReference>
<evidence type="ECO:0000256" key="4">
    <source>
        <dbReference type="SAM" id="SignalP"/>
    </source>
</evidence>
<dbReference type="RefSeq" id="WP_069330457.1">
    <property type="nucleotide sequence ID" value="NZ_MABH01000036.1"/>
</dbReference>
<feature type="domain" description="Carbohydrate-binding/sugar hydrolysis" evidence="5">
    <location>
        <begin position="191"/>
        <end position="352"/>
    </location>
</feature>
<keyword evidence="7" id="KW-1185">Reference proteome</keyword>
<sequence length="439" mass="47246">MMRCLVLALCLLAGPLCAAERTVPAEAGALKSAVAGAAPGDVLILAPGRHEGPVLLDRPLTLLGREGAVVDGGGRGSVLTVTAPDVRIAGLEIRGSGSSHEEIDAGVRLLKGAMRPVVEDNRLFGNLVGVDIHGATDARVSRNLIVGREDARMNARGNGIYVWNAPGLIVEENDISLGRDGIFVNVSDRNIFRNNRMRNLRFAIHYMYAHHSEVTGNISIGNHLGYALMYSHHLTVTDNLSLRDRDHGVMLNYVNNAEVARNLVRGGTGKCTFIYNAHRNVIHDNRFEGCGTGIHFTAGSERNMLTGNAFVGNRTQVKHVGTKLVEWSHEGRGNFWSDHPAYDLDGDGIADATFRPNDLMDHILWSQPAAALLVGSPAVQLIRWSQASFPATLPGGVRDSHPLMAPIDIPVPDDVARLEAAVPPWPQGETSDADTLAGH</sequence>
<feature type="domain" description="Carbohydrate-binding/sugar hydrolysis" evidence="5">
    <location>
        <begin position="37"/>
        <end position="185"/>
    </location>
</feature>
<feature type="signal peptide" evidence="4">
    <location>
        <begin position="1"/>
        <end position="18"/>
    </location>
</feature>
<reference evidence="6 7" key="1">
    <citation type="submission" date="2018-04" db="EMBL/GenBank/DDBJ databases">
        <title>Genomic Encyclopedia of Type Strains, Phase III (KMG-III): the genomes of soil and plant-associated and newly described type strains.</title>
        <authorList>
            <person name="Whitman W."/>
        </authorList>
    </citation>
    <scope>NUCLEOTIDE SEQUENCE [LARGE SCALE GENOMIC DNA]</scope>
    <source>
        <strain evidence="6 7">JA192</strain>
    </source>
</reference>
<dbReference type="Proteomes" id="UP000240800">
    <property type="component" value="Unassembled WGS sequence"/>
</dbReference>
<dbReference type="NCBIfam" id="TIGR03804">
    <property type="entry name" value="para_beta_helix"/>
    <property type="match status" value="1"/>
</dbReference>
<evidence type="ECO:0000313" key="7">
    <source>
        <dbReference type="Proteomes" id="UP000240800"/>
    </source>
</evidence>
<keyword evidence="4" id="KW-0732">Signal</keyword>
<dbReference type="SUPFAM" id="SSF51126">
    <property type="entry name" value="Pectin lyase-like"/>
    <property type="match status" value="1"/>
</dbReference>
<evidence type="ECO:0000256" key="2">
    <source>
        <dbReference type="ARBA" id="ARBA00022737"/>
    </source>
</evidence>
<comment type="pathway">
    <text evidence="1">Protein modification; protein ubiquitination.</text>
</comment>
<dbReference type="InterPro" id="IPR007742">
    <property type="entry name" value="NosD_dom"/>
</dbReference>
<dbReference type="EMBL" id="PZZW01000008">
    <property type="protein sequence ID" value="PTM76501.1"/>
    <property type="molecule type" value="Genomic_DNA"/>
</dbReference>
<dbReference type="PANTHER" id="PTHR22990:SF15">
    <property type="entry name" value="F-BOX ONLY PROTEIN 10"/>
    <property type="match status" value="1"/>
</dbReference>
<dbReference type="Pfam" id="PF05048">
    <property type="entry name" value="NosD"/>
    <property type="match status" value="1"/>
</dbReference>
<dbReference type="InterPro" id="IPR006633">
    <property type="entry name" value="Carb-bd_sugar_hydrolysis-dom"/>
</dbReference>
<dbReference type="SMART" id="SM00722">
    <property type="entry name" value="CASH"/>
    <property type="match status" value="2"/>
</dbReference>
<dbReference type="InterPro" id="IPR011050">
    <property type="entry name" value="Pectin_lyase_fold/virulence"/>
</dbReference>
<evidence type="ECO:0000256" key="3">
    <source>
        <dbReference type="ARBA" id="ARBA00022786"/>
    </source>
</evidence>
<gene>
    <name evidence="6" type="ORF">C8J29_10899</name>
</gene>
<comment type="caution">
    <text evidence="6">The sequence shown here is derived from an EMBL/GenBank/DDBJ whole genome shotgun (WGS) entry which is preliminary data.</text>
</comment>
<evidence type="ECO:0000313" key="6">
    <source>
        <dbReference type="EMBL" id="PTM76501.1"/>
    </source>
</evidence>
<dbReference type="NCBIfam" id="TIGR04247">
    <property type="entry name" value="NosD_copper_fam"/>
    <property type="match status" value="1"/>
</dbReference>
<proteinExistence type="predicted"/>
<dbReference type="InterPro" id="IPR012334">
    <property type="entry name" value="Pectin_lyas_fold"/>
</dbReference>
<accession>A0ABX5J5F3</accession>
<keyword evidence="2" id="KW-0677">Repeat</keyword>
<dbReference type="InterPro" id="IPR026464">
    <property type="entry name" value="NosD_copper_fam"/>
</dbReference>
<evidence type="ECO:0000259" key="5">
    <source>
        <dbReference type="SMART" id="SM00722"/>
    </source>
</evidence>
<keyword evidence="3" id="KW-0833">Ubl conjugation pathway</keyword>
<dbReference type="InterPro" id="IPR022441">
    <property type="entry name" value="Para_beta_helix_rpt-2"/>
</dbReference>
<dbReference type="SMART" id="SM00710">
    <property type="entry name" value="PbH1"/>
    <property type="match status" value="10"/>
</dbReference>
<dbReference type="InterPro" id="IPR006626">
    <property type="entry name" value="PbH1"/>
</dbReference>
<dbReference type="Gene3D" id="2.160.20.10">
    <property type="entry name" value="Single-stranded right-handed beta-helix, Pectin lyase-like"/>
    <property type="match status" value="2"/>
</dbReference>
<evidence type="ECO:0000256" key="1">
    <source>
        <dbReference type="ARBA" id="ARBA00004906"/>
    </source>
</evidence>
<protein>
    <submittedName>
        <fullName evidence="6">Nitrous oxidase accessory protein</fullName>
    </submittedName>
</protein>